<accession>A0ABW2P3L7</accession>
<feature type="transmembrane region" description="Helical" evidence="1">
    <location>
        <begin position="90"/>
        <end position="112"/>
    </location>
</feature>
<comment type="caution">
    <text evidence="2">The sequence shown here is derived from an EMBL/GenBank/DDBJ whole genome shotgun (WGS) entry which is preliminary data.</text>
</comment>
<feature type="transmembrane region" description="Helical" evidence="1">
    <location>
        <begin position="67"/>
        <end position="84"/>
    </location>
</feature>
<keyword evidence="1" id="KW-0812">Transmembrane</keyword>
<feature type="transmembrane region" description="Helical" evidence="1">
    <location>
        <begin position="7"/>
        <end position="28"/>
    </location>
</feature>
<evidence type="ECO:0000313" key="2">
    <source>
        <dbReference type="EMBL" id="MFC7384238.1"/>
    </source>
</evidence>
<dbReference type="Pfam" id="PF11345">
    <property type="entry name" value="DUF3147"/>
    <property type="match status" value="1"/>
</dbReference>
<dbReference type="Proteomes" id="UP001596496">
    <property type="component" value="Unassembled WGS sequence"/>
</dbReference>
<feature type="transmembrane region" description="Helical" evidence="1">
    <location>
        <begin position="34"/>
        <end position="55"/>
    </location>
</feature>
<keyword evidence="1" id="KW-1133">Transmembrane helix</keyword>
<evidence type="ECO:0000256" key="1">
    <source>
        <dbReference type="SAM" id="Phobius"/>
    </source>
</evidence>
<keyword evidence="1" id="KW-0472">Membrane</keyword>
<name>A0ABW2P3L7_9ACTN</name>
<keyword evidence="3" id="KW-1185">Reference proteome</keyword>
<protein>
    <submittedName>
        <fullName evidence="2">DUF3147 family protein</fullName>
    </submittedName>
</protein>
<organism evidence="2 3">
    <name type="scientific">Sphaerisporangium rhizosphaerae</name>
    <dbReference type="NCBI Taxonomy" id="2269375"/>
    <lineage>
        <taxon>Bacteria</taxon>
        <taxon>Bacillati</taxon>
        <taxon>Actinomycetota</taxon>
        <taxon>Actinomycetes</taxon>
        <taxon>Streptosporangiales</taxon>
        <taxon>Streptosporangiaceae</taxon>
        <taxon>Sphaerisporangium</taxon>
    </lineage>
</organism>
<evidence type="ECO:0000313" key="3">
    <source>
        <dbReference type="Proteomes" id="UP001596496"/>
    </source>
</evidence>
<dbReference type="RefSeq" id="WP_380827943.1">
    <property type="nucleotide sequence ID" value="NZ_JBHTCG010000011.1"/>
</dbReference>
<dbReference type="InterPro" id="IPR021493">
    <property type="entry name" value="DUF3147"/>
</dbReference>
<gene>
    <name evidence="2" type="ORF">ACFQSB_18650</name>
</gene>
<dbReference type="EMBL" id="JBHTCG010000011">
    <property type="protein sequence ID" value="MFC7384238.1"/>
    <property type="molecule type" value="Genomic_DNA"/>
</dbReference>
<reference evidence="3" key="1">
    <citation type="journal article" date="2019" name="Int. J. Syst. Evol. Microbiol.">
        <title>The Global Catalogue of Microorganisms (GCM) 10K type strain sequencing project: providing services to taxonomists for standard genome sequencing and annotation.</title>
        <authorList>
            <consortium name="The Broad Institute Genomics Platform"/>
            <consortium name="The Broad Institute Genome Sequencing Center for Infectious Disease"/>
            <person name="Wu L."/>
            <person name="Ma J."/>
        </authorList>
    </citation>
    <scope>NUCLEOTIDE SEQUENCE [LARGE SCALE GENOMIC DNA]</scope>
    <source>
        <strain evidence="3">CECT 7649</strain>
    </source>
</reference>
<sequence length="113" mass="11277">MGEVWTIAVRGLCGGLLVMAFALVGEIVSPKRFAGIFAAGPAVALAGMAVTLLVLGERQVAEAGHGMVVGAVALVAYCASAVPLTRRLGATAGSAVAMVIWAAVAALGWELIT</sequence>
<proteinExistence type="predicted"/>